<dbReference type="Proteomes" id="UP000575985">
    <property type="component" value="Unassembled WGS sequence"/>
</dbReference>
<evidence type="ECO:0000256" key="1">
    <source>
        <dbReference type="SAM" id="Phobius"/>
    </source>
</evidence>
<organism evidence="2 3">
    <name type="scientific">Streptomonospora nanhaiensis</name>
    <dbReference type="NCBI Taxonomy" id="1323731"/>
    <lineage>
        <taxon>Bacteria</taxon>
        <taxon>Bacillati</taxon>
        <taxon>Actinomycetota</taxon>
        <taxon>Actinomycetes</taxon>
        <taxon>Streptosporangiales</taxon>
        <taxon>Nocardiopsidaceae</taxon>
        <taxon>Streptomonospora</taxon>
    </lineage>
</organism>
<sequence length="175" mass="18050">MHVDITVFTAAALALFAGHHLGDYWLQSDRQAQAKGGCGRAGRTACAGHVSTLTAAQGLLLVLVIALTGVEVSPAAVGLGLALNALSHYWADRRFTLRGLVVATEPLTAKRGFYDNGGAAHLDQAWHVAWLVPSALIAAAPLPLAGAITAACLALLVVADVVSRVARRAEARTAA</sequence>
<keyword evidence="1" id="KW-0472">Membrane</keyword>
<evidence type="ECO:0000313" key="3">
    <source>
        <dbReference type="Proteomes" id="UP000575985"/>
    </source>
</evidence>
<accession>A0A853BMM2</accession>
<protein>
    <recommendedName>
        <fullName evidence="4">DUF3307 domain-containing protein</fullName>
    </recommendedName>
</protein>
<proteinExistence type="predicted"/>
<comment type="caution">
    <text evidence="2">The sequence shown here is derived from an EMBL/GenBank/DDBJ whole genome shotgun (WGS) entry which is preliminary data.</text>
</comment>
<reference evidence="2 3" key="1">
    <citation type="submission" date="2020-07" db="EMBL/GenBank/DDBJ databases">
        <title>Sequencing the genomes of 1000 actinobacteria strains.</title>
        <authorList>
            <person name="Klenk H.-P."/>
        </authorList>
    </citation>
    <scope>NUCLEOTIDE SEQUENCE [LARGE SCALE GENOMIC DNA]</scope>
    <source>
        <strain evidence="2 3">DSM 45927</strain>
    </source>
</reference>
<dbReference type="RefSeq" id="WP_179767367.1">
    <property type="nucleotide sequence ID" value="NZ_JACCFO010000001.1"/>
</dbReference>
<dbReference type="AlphaFoldDB" id="A0A853BMM2"/>
<evidence type="ECO:0000313" key="2">
    <source>
        <dbReference type="EMBL" id="NYI95917.1"/>
    </source>
</evidence>
<name>A0A853BMM2_9ACTN</name>
<feature type="transmembrane region" description="Helical" evidence="1">
    <location>
        <begin position="58"/>
        <end position="83"/>
    </location>
</feature>
<evidence type="ECO:0008006" key="4">
    <source>
        <dbReference type="Google" id="ProtNLM"/>
    </source>
</evidence>
<feature type="transmembrane region" description="Helical" evidence="1">
    <location>
        <begin position="134"/>
        <end position="158"/>
    </location>
</feature>
<keyword evidence="3" id="KW-1185">Reference proteome</keyword>
<keyword evidence="1" id="KW-1133">Transmembrane helix</keyword>
<gene>
    <name evidence="2" type="ORF">HNR12_002194</name>
</gene>
<dbReference type="EMBL" id="JACCFO010000001">
    <property type="protein sequence ID" value="NYI95917.1"/>
    <property type="molecule type" value="Genomic_DNA"/>
</dbReference>
<keyword evidence="1" id="KW-0812">Transmembrane</keyword>